<dbReference type="SUPFAM" id="SSF55469">
    <property type="entry name" value="FMN-dependent nitroreductase-like"/>
    <property type="match status" value="2"/>
</dbReference>
<proteinExistence type="predicted"/>
<dbReference type="InterPro" id="IPR000415">
    <property type="entry name" value="Nitroreductase-like"/>
</dbReference>
<dbReference type="AlphaFoldDB" id="A0A3E0MKU8"/>
<dbReference type="Proteomes" id="UP000256301">
    <property type="component" value="Unassembled WGS sequence"/>
</dbReference>
<evidence type="ECO:0000313" key="2">
    <source>
        <dbReference type="EMBL" id="REJ60441.1"/>
    </source>
</evidence>
<dbReference type="InterPro" id="IPR020051">
    <property type="entry name" value="SagB-type_dehydrogenase"/>
</dbReference>
<dbReference type="Gene3D" id="3.40.109.10">
    <property type="entry name" value="NADH Oxidase"/>
    <property type="match status" value="2"/>
</dbReference>
<dbReference type="EMBL" id="QQWE01000001">
    <property type="protein sequence ID" value="REJ60441.1"/>
    <property type="molecule type" value="Genomic_DNA"/>
</dbReference>
<sequence length="504" mass="56952">MPDQPISIAQYYHERTKYDPQTIASKSKGLDWSQQPYPFKEYKIGQTFDLKPYLSRQTVPQKGDFWRRISRILGCSYGLTAKIATMGSPLYLRSAPSAGGLYPAEVYLISRGTEFLPAGLYSYQGQSHSLLLFWESDVWTNLQSACFWNPVLENTDIALVTSAIFYRSAWRYEDRAYRRIFLDTGHLLGNIELSASINDYRAHLIGGFNDSQMNELLYLDSEKESVMTVIPLADLLNIRQNLPPSTTALPSTTTTLYPKIVEGELLNSLHQATIIATDEKIEANITPSNWEDKYNFPFCLKVSVTSRPVNWGEDLVDLESTMLKRRSTRAYSGASLSLDELRALLHFTYQPQDYADQNLDPNPDYFDLDLLETFIAVSAVTGLEEGCYYYAPKAQELRQIRFKNFRQELHYLCLGQDLGRDAAAVVFHTADLLKAVAKYGDRVYRYLHADAGHLGQRLNLAAIHLGLGVSGIGGFFDDQVNEVLGIPSDEAVIYITTLGRPKVF</sequence>
<feature type="domain" description="Nitroreductase" evidence="1">
    <location>
        <begin position="324"/>
        <end position="500"/>
    </location>
</feature>
<comment type="caution">
    <text evidence="2">The sequence shown here is derived from an EMBL/GenBank/DDBJ whole genome shotgun (WGS) entry which is preliminary data.</text>
</comment>
<dbReference type="CDD" id="cd02142">
    <property type="entry name" value="McbC_SagB-like_oxidoreductase"/>
    <property type="match status" value="2"/>
</dbReference>
<evidence type="ECO:0000259" key="1">
    <source>
        <dbReference type="Pfam" id="PF00881"/>
    </source>
</evidence>
<dbReference type="NCBIfam" id="TIGR03605">
    <property type="entry name" value="antibiot_sagB"/>
    <property type="match status" value="2"/>
</dbReference>
<accession>A0A3E0MKU8</accession>
<name>A0A3E0MKU8_MICAE</name>
<dbReference type="InterPro" id="IPR029479">
    <property type="entry name" value="Nitroreductase"/>
</dbReference>
<dbReference type="PANTHER" id="PTHR42741">
    <property type="entry name" value="NITROREDUCTASE FAMILY PROTEIN"/>
    <property type="match status" value="1"/>
</dbReference>
<dbReference type="Pfam" id="PF00881">
    <property type="entry name" value="Nitroreductase"/>
    <property type="match status" value="2"/>
</dbReference>
<evidence type="ECO:0000313" key="3">
    <source>
        <dbReference type="Proteomes" id="UP000256301"/>
    </source>
</evidence>
<reference evidence="2 3" key="1">
    <citation type="submission" date="2017-08" db="EMBL/GenBank/DDBJ databases">
        <title>Functional genomic and metabolic studies of the symbiotic interactions of six Microcystis-dominated communities.</title>
        <authorList>
            <person name="Li Q."/>
            <person name="Lin F."/>
        </authorList>
    </citation>
    <scope>NUCLEOTIDE SEQUENCE [LARGE SCALE GENOMIC DNA]</scope>
    <source>
        <strain evidence="2">DA14</strain>
    </source>
</reference>
<protein>
    <submittedName>
        <fullName evidence="2">SagB/ThcOx family dehydrogenase</fullName>
    </submittedName>
</protein>
<dbReference type="PANTHER" id="PTHR42741:SF3">
    <property type="entry name" value="NITROREDUCTASE FAMILY PROTEIN"/>
    <property type="match status" value="1"/>
</dbReference>
<feature type="domain" description="Nitroreductase" evidence="1">
    <location>
        <begin position="93"/>
        <end position="229"/>
    </location>
</feature>
<dbReference type="GO" id="GO:0016491">
    <property type="term" value="F:oxidoreductase activity"/>
    <property type="evidence" value="ECO:0007669"/>
    <property type="project" value="InterPro"/>
</dbReference>
<gene>
    <name evidence="2" type="ORF">DWQ56_04280</name>
</gene>
<organism evidence="2 3">
    <name type="scientific">Microcystis aeruginosa DA14</name>
    <dbReference type="NCBI Taxonomy" id="1987506"/>
    <lineage>
        <taxon>Bacteria</taxon>
        <taxon>Bacillati</taxon>
        <taxon>Cyanobacteriota</taxon>
        <taxon>Cyanophyceae</taxon>
        <taxon>Oscillatoriophycideae</taxon>
        <taxon>Chroococcales</taxon>
        <taxon>Microcystaceae</taxon>
        <taxon>Microcystis</taxon>
    </lineage>
</organism>